<dbReference type="AlphaFoldDB" id="A0A2S2NAQ8"/>
<dbReference type="PROSITE" id="PS51549">
    <property type="entry name" value="DM13"/>
    <property type="match status" value="2"/>
</dbReference>
<dbReference type="PANTHER" id="PTHR24036:SF5">
    <property type="entry name" value="THROMBOMODULIN"/>
    <property type="match status" value="1"/>
</dbReference>
<organism evidence="4">
    <name type="scientific">Schizaphis graminum</name>
    <name type="common">Green bug aphid</name>
    <dbReference type="NCBI Taxonomy" id="13262"/>
    <lineage>
        <taxon>Eukaryota</taxon>
        <taxon>Metazoa</taxon>
        <taxon>Ecdysozoa</taxon>
        <taxon>Arthropoda</taxon>
        <taxon>Hexapoda</taxon>
        <taxon>Insecta</taxon>
        <taxon>Pterygota</taxon>
        <taxon>Neoptera</taxon>
        <taxon>Paraneoptera</taxon>
        <taxon>Hemiptera</taxon>
        <taxon>Sternorrhyncha</taxon>
        <taxon>Aphidomorpha</taxon>
        <taxon>Aphidoidea</taxon>
        <taxon>Aphididae</taxon>
        <taxon>Aphidini</taxon>
        <taxon>Schizaphis</taxon>
    </lineage>
</organism>
<sequence length="336" mass="37614">MYSMLDSTTADIYIGGDAGVSDDNYGRYIGSFKGFAHGVRGTVYAVDENTLFVREFFYDGIGPTAYFWAGKSSRISPDGFTIPYPEDYPAVEPPPLQTHNNSNIILRLPGGKRIKDIKWLSVWCRRFTVNFGEVFIPITLDPPKPRILPEFKRYAHSLRSGNISILDARTFYIPNLHYDGLGPDAYFFVGNGSEPSPYGVKVPNEVGSLEPLKGYQGEDIEIQLPRSLTMHSIDWLAVWCVQYTHNFGHVNVPDDLDVPPALGQTKLTVSSRVNGGGGRSSGRPTIVGPSKKPRRHQSWSPPQPPPPWIFGSYAQTGREVFSPVQQYYNDYTYHIL</sequence>
<dbReference type="Pfam" id="PF10517">
    <property type="entry name" value="DM13"/>
    <property type="match status" value="2"/>
</dbReference>
<dbReference type="SMART" id="SM00686">
    <property type="entry name" value="DM13"/>
    <property type="match status" value="2"/>
</dbReference>
<keyword evidence="1" id="KW-0677">Repeat</keyword>
<dbReference type="InterPro" id="IPR019545">
    <property type="entry name" value="DM13_domain"/>
</dbReference>
<protein>
    <submittedName>
        <fullName evidence="4">Protein Skeletor, isoforms B/C</fullName>
    </submittedName>
</protein>
<dbReference type="PANTHER" id="PTHR24036">
    <property type="entry name" value="SKELETOR-RELATED"/>
    <property type="match status" value="1"/>
</dbReference>
<evidence type="ECO:0000256" key="1">
    <source>
        <dbReference type="ARBA" id="ARBA00022737"/>
    </source>
</evidence>
<feature type="region of interest" description="Disordered" evidence="2">
    <location>
        <begin position="269"/>
        <end position="307"/>
    </location>
</feature>
<dbReference type="InterPro" id="IPR052126">
    <property type="entry name" value="Spindle_Org/Thrombomodulin"/>
</dbReference>
<proteinExistence type="predicted"/>
<gene>
    <name evidence="4" type="primary">Skeletor_3</name>
    <name evidence="4" type="ORF">g.82418</name>
</gene>
<feature type="domain" description="DM13" evidence="3">
    <location>
        <begin position="149"/>
        <end position="253"/>
    </location>
</feature>
<dbReference type="EMBL" id="GGMR01001664">
    <property type="protein sequence ID" value="MBY14283.1"/>
    <property type="molecule type" value="Transcribed_RNA"/>
</dbReference>
<evidence type="ECO:0000256" key="2">
    <source>
        <dbReference type="SAM" id="MobiDB-lite"/>
    </source>
</evidence>
<evidence type="ECO:0000259" key="3">
    <source>
        <dbReference type="PROSITE" id="PS51549"/>
    </source>
</evidence>
<feature type="domain" description="DM13" evidence="3">
    <location>
        <begin position="26"/>
        <end position="137"/>
    </location>
</feature>
<accession>A0A2S2NAQ8</accession>
<evidence type="ECO:0000313" key="4">
    <source>
        <dbReference type="EMBL" id="MBY14283.1"/>
    </source>
</evidence>
<reference evidence="4" key="1">
    <citation type="submission" date="2018-04" db="EMBL/GenBank/DDBJ databases">
        <title>Transcriptome of Schizaphis graminum biotype I.</title>
        <authorList>
            <person name="Scully E.D."/>
            <person name="Geib S.M."/>
            <person name="Palmer N.A."/>
            <person name="Koch K."/>
            <person name="Bradshaw J."/>
            <person name="Heng-Moss T."/>
            <person name="Sarath G."/>
        </authorList>
    </citation>
    <scope>NUCLEOTIDE SEQUENCE</scope>
</reference>
<name>A0A2S2NAQ8_SCHGA</name>